<proteinExistence type="predicted"/>
<evidence type="ECO:0008006" key="3">
    <source>
        <dbReference type="Google" id="ProtNLM"/>
    </source>
</evidence>
<gene>
    <name evidence="1" type="ORF">SAMN05421664_1167</name>
</gene>
<keyword evidence="2" id="KW-1185">Reference proteome</keyword>
<dbReference type="Proteomes" id="UP000199627">
    <property type="component" value="Unassembled WGS sequence"/>
</dbReference>
<evidence type="ECO:0000313" key="2">
    <source>
        <dbReference type="Proteomes" id="UP000199627"/>
    </source>
</evidence>
<dbReference type="AlphaFoldDB" id="A0A1H0ZZQ1"/>
<accession>A0A1H0ZZQ1</accession>
<protein>
    <recommendedName>
        <fullName evidence="3">SnoaL-like domain-containing protein</fullName>
    </recommendedName>
</protein>
<dbReference type="Gene3D" id="3.10.450.50">
    <property type="match status" value="1"/>
</dbReference>
<reference evidence="2" key="1">
    <citation type="submission" date="2016-10" db="EMBL/GenBank/DDBJ databases">
        <authorList>
            <person name="Varghese N."/>
            <person name="Submissions S."/>
        </authorList>
    </citation>
    <scope>NUCLEOTIDE SEQUENCE [LARGE SCALE GENOMIC DNA]</scope>
    <source>
        <strain evidence="2">DSM 17072</strain>
    </source>
</reference>
<evidence type="ECO:0000313" key="1">
    <source>
        <dbReference type="EMBL" id="SDQ32888.1"/>
    </source>
</evidence>
<dbReference type="RefSeq" id="WP_089754586.1">
    <property type="nucleotide sequence ID" value="NZ_FNKL01000002.1"/>
</dbReference>
<dbReference type="EMBL" id="FNKL01000002">
    <property type="protein sequence ID" value="SDQ32888.1"/>
    <property type="molecule type" value="Genomic_DNA"/>
</dbReference>
<dbReference type="InterPro" id="IPR032710">
    <property type="entry name" value="NTF2-like_dom_sf"/>
</dbReference>
<sequence>MDLPIILKNLLKAQENFDSISYSECFSDDAIVFDEGKTHNGKEEIKRWNEKTNEEYKPKLEAIDVFNEDQITVLTTKASGTFDGSPIVLKYNFEIVNDKISSLKITG</sequence>
<dbReference type="OrthoDB" id="8684708at2"/>
<organism evidence="1 2">
    <name type="scientific">Chryseobacterium soldanellicola</name>
    <dbReference type="NCBI Taxonomy" id="311333"/>
    <lineage>
        <taxon>Bacteria</taxon>
        <taxon>Pseudomonadati</taxon>
        <taxon>Bacteroidota</taxon>
        <taxon>Flavobacteriia</taxon>
        <taxon>Flavobacteriales</taxon>
        <taxon>Weeksellaceae</taxon>
        <taxon>Chryseobacterium group</taxon>
        <taxon>Chryseobacterium</taxon>
    </lineage>
</organism>
<dbReference type="STRING" id="311333.SAMN05421664_1167"/>
<dbReference type="SUPFAM" id="SSF54427">
    <property type="entry name" value="NTF2-like"/>
    <property type="match status" value="1"/>
</dbReference>
<name>A0A1H0ZZQ1_9FLAO</name>